<feature type="region of interest" description="Disordered" evidence="1">
    <location>
        <begin position="1"/>
        <end position="24"/>
    </location>
</feature>
<proteinExistence type="predicted"/>
<sequence>MTATLAPSPWPAPPAARPNGGEGGWRFGRRGSAADSWSWDLRRNCSISPRQLLSAYGLLCAIALTIALGFWSQGVPSVLLFAGIELLAVGAAMLVMARHAGDRELITLAGREMAVEQYVGPRVECTRLRADWVRVEPAAGAGSLVELSGEGRCVRIGRHVRPELRDELAEELRRALRLSQAGGERDWDQELQA</sequence>
<dbReference type="EMBL" id="JABRWJ010000002">
    <property type="protein sequence ID" value="NRF66765.1"/>
    <property type="molecule type" value="Genomic_DNA"/>
</dbReference>
<protein>
    <submittedName>
        <fullName evidence="3">DUF2244 domain-containing protein</fullName>
    </submittedName>
</protein>
<evidence type="ECO:0000256" key="2">
    <source>
        <dbReference type="SAM" id="Phobius"/>
    </source>
</evidence>
<keyword evidence="4" id="KW-1185">Reference proteome</keyword>
<keyword evidence="2" id="KW-1133">Transmembrane helix</keyword>
<accession>A0ABX2ECS0</accession>
<comment type="caution">
    <text evidence="3">The sequence shown here is derived from an EMBL/GenBank/DDBJ whole genome shotgun (WGS) entry which is preliminary data.</text>
</comment>
<evidence type="ECO:0000313" key="4">
    <source>
        <dbReference type="Proteomes" id="UP000737171"/>
    </source>
</evidence>
<keyword evidence="2" id="KW-0472">Membrane</keyword>
<keyword evidence="2" id="KW-0812">Transmembrane</keyword>
<organism evidence="3 4">
    <name type="scientific">Pseudaquabacterium terrae</name>
    <dbReference type="NCBI Taxonomy" id="2732868"/>
    <lineage>
        <taxon>Bacteria</taxon>
        <taxon>Pseudomonadati</taxon>
        <taxon>Pseudomonadota</taxon>
        <taxon>Betaproteobacteria</taxon>
        <taxon>Burkholderiales</taxon>
        <taxon>Sphaerotilaceae</taxon>
        <taxon>Pseudaquabacterium</taxon>
    </lineage>
</organism>
<dbReference type="Pfam" id="PF10003">
    <property type="entry name" value="DUF2244"/>
    <property type="match status" value="1"/>
</dbReference>
<gene>
    <name evidence="3" type="ORF">HLB44_07205</name>
</gene>
<dbReference type="InterPro" id="IPR019253">
    <property type="entry name" value="DUF2244_TM"/>
</dbReference>
<evidence type="ECO:0000256" key="1">
    <source>
        <dbReference type="SAM" id="MobiDB-lite"/>
    </source>
</evidence>
<dbReference type="RefSeq" id="WP_173121871.1">
    <property type="nucleotide sequence ID" value="NZ_JABRWJ010000002.1"/>
</dbReference>
<evidence type="ECO:0000313" key="3">
    <source>
        <dbReference type="EMBL" id="NRF66765.1"/>
    </source>
</evidence>
<name>A0ABX2ECS0_9BURK</name>
<dbReference type="Proteomes" id="UP000737171">
    <property type="component" value="Unassembled WGS sequence"/>
</dbReference>
<feature type="transmembrane region" description="Helical" evidence="2">
    <location>
        <begin position="78"/>
        <end position="97"/>
    </location>
</feature>
<reference evidence="3 4" key="1">
    <citation type="submission" date="2020-05" db="EMBL/GenBank/DDBJ databases">
        <title>Aquincola sp. isolate from soil.</title>
        <authorList>
            <person name="Han J."/>
            <person name="Kim D.-U."/>
        </authorList>
    </citation>
    <scope>NUCLEOTIDE SEQUENCE [LARGE SCALE GENOMIC DNA]</scope>
    <source>
        <strain evidence="3 4">S2</strain>
    </source>
</reference>
<feature type="transmembrane region" description="Helical" evidence="2">
    <location>
        <begin position="52"/>
        <end position="72"/>
    </location>
</feature>